<proteinExistence type="predicted"/>
<evidence type="ECO:0000256" key="3">
    <source>
        <dbReference type="ARBA" id="ARBA00022729"/>
    </source>
</evidence>
<keyword evidence="13" id="KW-1185">Reference proteome</keyword>
<dbReference type="NCBIfam" id="TIGR01167">
    <property type="entry name" value="LPXTG_anchor"/>
    <property type="match status" value="1"/>
</dbReference>
<evidence type="ECO:0000256" key="7">
    <source>
        <dbReference type="SAM" id="SignalP"/>
    </source>
</evidence>
<evidence type="ECO:0000256" key="5">
    <source>
        <dbReference type="SAM" id="MobiDB-lite"/>
    </source>
</evidence>
<dbReference type="Gene3D" id="3.60.21.10">
    <property type="match status" value="1"/>
</dbReference>
<evidence type="ECO:0000259" key="9">
    <source>
        <dbReference type="Pfam" id="PF00746"/>
    </source>
</evidence>
<keyword evidence="1" id="KW-0134">Cell wall</keyword>
<dbReference type="Pfam" id="PF00149">
    <property type="entry name" value="Metallophos"/>
    <property type="match status" value="1"/>
</dbReference>
<dbReference type="InterPro" id="IPR015914">
    <property type="entry name" value="PAPs_N"/>
</dbReference>
<keyword evidence="2" id="KW-0964">Secreted</keyword>
<dbReference type="PANTHER" id="PTHR22953">
    <property type="entry name" value="ACID PHOSPHATASE RELATED"/>
    <property type="match status" value="1"/>
</dbReference>
<accession>A0ABX6YGV3</accession>
<dbReference type="PANTHER" id="PTHR22953:SF153">
    <property type="entry name" value="PURPLE ACID PHOSPHATASE"/>
    <property type="match status" value="1"/>
</dbReference>
<dbReference type="Gene3D" id="2.60.40.380">
    <property type="entry name" value="Purple acid phosphatase-like, N-terminal"/>
    <property type="match status" value="1"/>
</dbReference>
<feature type="domain" description="Gram-positive cocci surface proteins LPxTG" evidence="9">
    <location>
        <begin position="758"/>
        <end position="798"/>
    </location>
</feature>
<dbReference type="Pfam" id="PF00746">
    <property type="entry name" value="Gram_pos_anchor"/>
    <property type="match status" value="1"/>
</dbReference>
<evidence type="ECO:0000259" key="10">
    <source>
        <dbReference type="Pfam" id="PF16403"/>
    </source>
</evidence>
<evidence type="ECO:0000313" key="12">
    <source>
        <dbReference type="EMBL" id="QPZ38024.1"/>
    </source>
</evidence>
<feature type="transmembrane region" description="Helical" evidence="6">
    <location>
        <begin position="771"/>
        <end position="794"/>
    </location>
</feature>
<name>A0ABX6YGV3_9MICO</name>
<dbReference type="Pfam" id="PF16403">
    <property type="entry name" value="Bact_surface_Ig-like"/>
    <property type="match status" value="1"/>
</dbReference>
<evidence type="ECO:0000256" key="4">
    <source>
        <dbReference type="ARBA" id="ARBA00023088"/>
    </source>
</evidence>
<feature type="domain" description="Calcineurin-like phosphoesterase" evidence="8">
    <location>
        <begin position="348"/>
        <end position="544"/>
    </location>
</feature>
<feature type="compositionally biased region" description="Gly residues" evidence="5">
    <location>
        <begin position="729"/>
        <end position="744"/>
    </location>
</feature>
<dbReference type="Gene3D" id="2.60.120.260">
    <property type="entry name" value="Galactose-binding domain-like"/>
    <property type="match status" value="1"/>
</dbReference>
<feature type="signal peptide" evidence="7">
    <location>
        <begin position="1"/>
        <end position="43"/>
    </location>
</feature>
<dbReference type="EMBL" id="CP061169">
    <property type="protein sequence ID" value="QPZ38024.1"/>
    <property type="molecule type" value="Genomic_DNA"/>
</dbReference>
<dbReference type="RefSeq" id="WP_166987674.1">
    <property type="nucleotide sequence ID" value="NZ_CP061169.1"/>
</dbReference>
<dbReference type="Gene3D" id="2.60.40.10">
    <property type="entry name" value="Immunoglobulins"/>
    <property type="match status" value="1"/>
</dbReference>
<keyword evidence="6" id="KW-0812">Transmembrane</keyword>
<feature type="chain" id="PRO_5045068871" evidence="7">
    <location>
        <begin position="44"/>
        <end position="802"/>
    </location>
</feature>
<feature type="domain" description="Pesticidal crystal protein Cry22Aa Ig-like" evidence="10">
    <location>
        <begin position="658"/>
        <end position="724"/>
    </location>
</feature>
<evidence type="ECO:0000256" key="2">
    <source>
        <dbReference type="ARBA" id="ARBA00022525"/>
    </source>
</evidence>
<gene>
    <name evidence="12" type="ORF">HCR76_14670</name>
</gene>
<dbReference type="InterPro" id="IPR008963">
    <property type="entry name" value="Purple_acid_Pase-like_N"/>
</dbReference>
<dbReference type="InterPro" id="IPR013783">
    <property type="entry name" value="Ig-like_fold"/>
</dbReference>
<dbReference type="SUPFAM" id="SSF56300">
    <property type="entry name" value="Metallo-dependent phosphatases"/>
    <property type="match status" value="1"/>
</dbReference>
<feature type="region of interest" description="Disordered" evidence="5">
    <location>
        <begin position="728"/>
        <end position="762"/>
    </location>
</feature>
<reference evidence="12 13" key="1">
    <citation type="submission" date="2020-12" db="EMBL/GenBank/DDBJ databases">
        <title>Microbacterium sp. HY060.</title>
        <authorList>
            <person name="Zhou J."/>
        </authorList>
    </citation>
    <scope>NUCLEOTIDE SEQUENCE [LARGE SCALE GENOMIC DNA]</scope>
    <source>
        <strain evidence="12 13">HY60</strain>
    </source>
</reference>
<dbReference type="Pfam" id="PF16656">
    <property type="entry name" value="Pur_ac_phosph_N"/>
    <property type="match status" value="1"/>
</dbReference>
<dbReference type="Proteomes" id="UP000662814">
    <property type="component" value="Chromosome"/>
</dbReference>
<dbReference type="InterPro" id="IPR039331">
    <property type="entry name" value="PAPs-like"/>
</dbReference>
<evidence type="ECO:0000313" key="13">
    <source>
        <dbReference type="Proteomes" id="UP000662814"/>
    </source>
</evidence>
<organism evidence="12 13">
    <name type="scientific">Paramicrobacterium chengjingii</name>
    <dbReference type="NCBI Taxonomy" id="2769067"/>
    <lineage>
        <taxon>Bacteria</taxon>
        <taxon>Bacillati</taxon>
        <taxon>Actinomycetota</taxon>
        <taxon>Actinomycetes</taxon>
        <taxon>Micrococcales</taxon>
        <taxon>Microbacteriaceae</taxon>
        <taxon>Paramicrobacterium</taxon>
    </lineage>
</organism>
<evidence type="ECO:0000256" key="6">
    <source>
        <dbReference type="SAM" id="Phobius"/>
    </source>
</evidence>
<keyword evidence="3 7" id="KW-0732">Signal</keyword>
<feature type="domain" description="Purple acid phosphatase N-terminal" evidence="11">
    <location>
        <begin position="248"/>
        <end position="340"/>
    </location>
</feature>
<dbReference type="InterPro" id="IPR032179">
    <property type="entry name" value="Cry22Aa_Ig-like"/>
</dbReference>
<feature type="compositionally biased region" description="Low complexity" evidence="5">
    <location>
        <begin position="747"/>
        <end position="757"/>
    </location>
</feature>
<evidence type="ECO:0000256" key="1">
    <source>
        <dbReference type="ARBA" id="ARBA00022512"/>
    </source>
</evidence>
<dbReference type="InterPro" id="IPR019931">
    <property type="entry name" value="LPXTG_anchor"/>
</dbReference>
<sequence length="802" mass="84820">MSEPLTAASRPRAAHRSRRTIATASATALLATLFTTSAGVAFAAELPETYIDTASTVWSYSDDDTDPAAGSDDRLSWTTSDFDDSEWKTATGSFGAKNGAAEGIGDDFPITTLLNQYADGEAAPNVRTFHFRTGVTITADELTELNGLNGTVTYDDAVQIFVNGTQVAGFVDDKVDAAPEAERNLMYAGESNGSPITSTFTIPTESLHAGENTVSVALYQDRDTSSDIYFDLSSLEPAVTPEHASFDNLVMTIGGDESARNLTWYTDVDEAQYVQYAAAPASGAEFPADGATTVEARGGETTSGEQNRRATIEGLSENTTYAYRVGSDALGWSDAQTFSTADFSGDYNFLFFGDPQIGASGNVASDEIGWQDTLDVALEQFPQSEMLFSAGDQVNTASSETEYDAFLSPTQMQQIPVVPVNGNHDVGSKAYEQHYTTPNLDTEAGAALSDSSSGGDYWFMFKDVLYLVINSNNPDIDAHEQFLRDVVAEHGDEAKWSVLAFHHSIYSVAAHVNDENIISMRNELPTLISDIGIDVVLQGHDHSYTRSYLINNGELANPDETEASNEVVAGEGDVLYVTANSASGSKYYDVTAPDAWYASVINQEKVRNYTNIEVTDDAITITTYRSEQTGARAAVNSVVDEVTLTRDDTEAPQLTVPENGEVEQGSDFDPMAGVSAVDNTDGDLTDAVSVTGSVDTATLGGYTLEYSVSDAAGNTQTATREVTVVAAGAGTGPGENPGGGAGDGSGDDAASGGSNDSDSARGELPYTGAEALPWLIAAGLLVLLGAAFATTSAVRRRRAHSA</sequence>
<keyword evidence="4" id="KW-0572">Peptidoglycan-anchor</keyword>
<dbReference type="InterPro" id="IPR029052">
    <property type="entry name" value="Metallo-depent_PP-like"/>
</dbReference>
<dbReference type="SUPFAM" id="SSF49363">
    <property type="entry name" value="Purple acid phosphatase, N-terminal domain"/>
    <property type="match status" value="1"/>
</dbReference>
<keyword evidence="6" id="KW-1133">Transmembrane helix</keyword>
<evidence type="ECO:0000259" key="8">
    <source>
        <dbReference type="Pfam" id="PF00149"/>
    </source>
</evidence>
<evidence type="ECO:0000259" key="11">
    <source>
        <dbReference type="Pfam" id="PF16656"/>
    </source>
</evidence>
<protein>
    <submittedName>
        <fullName evidence="12">DUF5011 domain-containing protein</fullName>
    </submittedName>
</protein>
<keyword evidence="6" id="KW-0472">Membrane</keyword>
<dbReference type="InterPro" id="IPR004843">
    <property type="entry name" value="Calcineurin-like_PHP"/>
</dbReference>